<protein>
    <submittedName>
        <fullName evidence="5">Sulfatase</fullName>
    </submittedName>
</protein>
<keyword evidence="2" id="KW-0378">Hydrolase</keyword>
<name>F0SI06_RUBBR</name>
<organism evidence="5 6">
    <name type="scientific">Rubinisphaera brasiliensis (strain ATCC 49424 / DSM 5305 / JCM 21570 / IAM 15109 / NBRC 103401 / IFAM 1448)</name>
    <name type="common">Planctomyces brasiliensis</name>
    <dbReference type="NCBI Taxonomy" id="756272"/>
    <lineage>
        <taxon>Bacteria</taxon>
        <taxon>Pseudomonadati</taxon>
        <taxon>Planctomycetota</taxon>
        <taxon>Planctomycetia</taxon>
        <taxon>Planctomycetales</taxon>
        <taxon>Planctomycetaceae</taxon>
        <taxon>Rubinisphaera</taxon>
    </lineage>
</organism>
<feature type="domain" description="Sulfatase N-terminal" evidence="4">
    <location>
        <begin position="32"/>
        <end position="338"/>
    </location>
</feature>
<reference evidence="6" key="1">
    <citation type="submission" date="2011-02" db="EMBL/GenBank/DDBJ databases">
        <title>The complete genome of Planctomyces brasiliensis DSM 5305.</title>
        <authorList>
            <person name="Lucas S."/>
            <person name="Copeland A."/>
            <person name="Lapidus A."/>
            <person name="Bruce D."/>
            <person name="Goodwin L."/>
            <person name="Pitluck S."/>
            <person name="Kyrpides N."/>
            <person name="Mavromatis K."/>
            <person name="Pagani I."/>
            <person name="Ivanova N."/>
            <person name="Ovchinnikova G."/>
            <person name="Lu M."/>
            <person name="Detter J.C."/>
            <person name="Han C."/>
            <person name="Land M."/>
            <person name="Hauser L."/>
            <person name="Markowitz V."/>
            <person name="Cheng J.-F."/>
            <person name="Hugenholtz P."/>
            <person name="Woyke T."/>
            <person name="Wu D."/>
            <person name="Tindall B."/>
            <person name="Pomrenke H.G."/>
            <person name="Brambilla E."/>
            <person name="Klenk H.-P."/>
            <person name="Eisen J.A."/>
        </authorList>
    </citation>
    <scope>NUCLEOTIDE SEQUENCE [LARGE SCALE GENOMIC DNA]</scope>
    <source>
        <strain evidence="6">ATCC 49424 / DSM 5305 / JCM 21570 / IAM 15109 / NBRC 103401 / IFAM 1448</strain>
    </source>
</reference>
<dbReference type="KEGG" id="pbs:Plabr_3092"/>
<dbReference type="eggNOG" id="COG3119">
    <property type="taxonomic scope" value="Bacteria"/>
</dbReference>
<dbReference type="PANTHER" id="PTHR42693">
    <property type="entry name" value="ARYLSULFATASE FAMILY MEMBER"/>
    <property type="match status" value="1"/>
</dbReference>
<evidence type="ECO:0000259" key="4">
    <source>
        <dbReference type="Pfam" id="PF00884"/>
    </source>
</evidence>
<feature type="chain" id="PRO_5003260518" evidence="3">
    <location>
        <begin position="25"/>
        <end position="600"/>
    </location>
</feature>
<dbReference type="GO" id="GO:0004065">
    <property type="term" value="F:arylsulfatase activity"/>
    <property type="evidence" value="ECO:0007669"/>
    <property type="project" value="TreeGrafter"/>
</dbReference>
<proteinExistence type="inferred from homology"/>
<comment type="similarity">
    <text evidence="1">Belongs to the sulfatase family.</text>
</comment>
<dbReference type="InterPro" id="IPR000917">
    <property type="entry name" value="Sulfatase_N"/>
</dbReference>
<sequence>MTGHVRAFTAALIVALVFSSAVVAAESAPKGVVLVVIDDIGYGDIDGLYPSDLETPHINAFHNESVRLTDFHVGTTCAPSRAAIMTGRSVNAGGVWHTIAGRELLREDEQTMADVFRANDWKTGIFGKWHLGDGFPYSPRFRGFDTAVVHGGGGVGQGPDYWGNDYYAKVNHKGESTSADVYWENGETFEADEFCTDLWFSRAKRFMKDSVAAERPFFCYIPTNAAHSPFNAPHGFKKGFDGLIENVDYNMGQLDQFLTDEGLKDDVLVIFTTDNGTTGKRAGGLRGRKGSHFDGGHNVPCFWRWKNGGLGGSTQSARDVTPLSSAMDLLPTFIDMFGLKKPAGGQPLDGISLKPLLLNLDSAPVERTIVVDTQRGASLKKWFRACVMRDEVVDGKIAHKWRLTRNSDSAPLELYDFQVDRDTDKNLADQHPDLLEQLAVDYETWWTHISEDQEPFPPFVVNSMHEPELTLFAHSWIGEDMTPWNQPHVVQAKAGTRVHAVRFDEGGQYRIELRRWPREDGGAIAGPDKAGNGKVLNVTQARLEIAGAETMSKPVKGDATSVAFEVELPAETTTTVATAFLDDSDEILSGAYYVYIKKLP</sequence>
<dbReference type="AlphaFoldDB" id="F0SI06"/>
<dbReference type="InterPro" id="IPR017850">
    <property type="entry name" value="Alkaline_phosphatase_core_sf"/>
</dbReference>
<dbReference type="Gene3D" id="3.40.720.10">
    <property type="entry name" value="Alkaline Phosphatase, subunit A"/>
    <property type="match status" value="1"/>
</dbReference>
<evidence type="ECO:0000256" key="1">
    <source>
        <dbReference type="ARBA" id="ARBA00008779"/>
    </source>
</evidence>
<feature type="signal peptide" evidence="3">
    <location>
        <begin position="1"/>
        <end position="24"/>
    </location>
</feature>
<dbReference type="RefSeq" id="WP_013629410.1">
    <property type="nucleotide sequence ID" value="NC_015174.1"/>
</dbReference>
<dbReference type="SUPFAM" id="SSF53649">
    <property type="entry name" value="Alkaline phosphatase-like"/>
    <property type="match status" value="1"/>
</dbReference>
<evidence type="ECO:0000313" key="6">
    <source>
        <dbReference type="Proteomes" id="UP000006860"/>
    </source>
</evidence>
<keyword evidence="3" id="KW-0732">Signal</keyword>
<dbReference type="EMBL" id="CP002546">
    <property type="protein sequence ID" value="ADY60689.1"/>
    <property type="molecule type" value="Genomic_DNA"/>
</dbReference>
<dbReference type="STRING" id="756272.Plabr_3092"/>
<dbReference type="Pfam" id="PF00884">
    <property type="entry name" value="Sulfatase"/>
    <property type="match status" value="1"/>
</dbReference>
<dbReference type="HOGENOM" id="CLU_006332_10_4_0"/>
<dbReference type="Gene3D" id="3.30.1120.10">
    <property type="match status" value="1"/>
</dbReference>
<evidence type="ECO:0000256" key="2">
    <source>
        <dbReference type="ARBA" id="ARBA00022801"/>
    </source>
</evidence>
<dbReference type="InterPro" id="IPR050738">
    <property type="entry name" value="Sulfatase"/>
</dbReference>
<dbReference type="Proteomes" id="UP000006860">
    <property type="component" value="Chromosome"/>
</dbReference>
<dbReference type="PANTHER" id="PTHR42693:SF53">
    <property type="entry name" value="ENDO-4-O-SULFATASE"/>
    <property type="match status" value="1"/>
</dbReference>
<keyword evidence="6" id="KW-1185">Reference proteome</keyword>
<evidence type="ECO:0000313" key="5">
    <source>
        <dbReference type="EMBL" id="ADY60689.1"/>
    </source>
</evidence>
<accession>F0SI06</accession>
<evidence type="ECO:0000256" key="3">
    <source>
        <dbReference type="SAM" id="SignalP"/>
    </source>
</evidence>
<gene>
    <name evidence="5" type="ordered locus">Plabr_3092</name>
</gene>